<comment type="caution">
    <text evidence="2">The sequence shown here is derived from an EMBL/GenBank/DDBJ whole genome shotgun (WGS) entry which is preliminary data.</text>
</comment>
<organism evidence="2">
    <name type="scientific">marine sediment metagenome</name>
    <dbReference type="NCBI Taxonomy" id="412755"/>
    <lineage>
        <taxon>unclassified sequences</taxon>
        <taxon>metagenomes</taxon>
        <taxon>ecological metagenomes</taxon>
    </lineage>
</organism>
<gene>
    <name evidence="2" type="ORF">LCGC14_2906600</name>
</gene>
<dbReference type="InterPro" id="IPR043128">
    <property type="entry name" value="Rev_trsase/Diguanyl_cyclase"/>
</dbReference>
<dbReference type="EMBL" id="LAZR01057389">
    <property type="protein sequence ID" value="KKK72166.1"/>
    <property type="molecule type" value="Genomic_DNA"/>
</dbReference>
<feature type="domain" description="GGDEF" evidence="1">
    <location>
        <begin position="1"/>
        <end position="78"/>
    </location>
</feature>
<name>A0A0F9AJ04_9ZZZZ</name>
<dbReference type="GO" id="GO:0005886">
    <property type="term" value="C:plasma membrane"/>
    <property type="evidence" value="ECO:0007669"/>
    <property type="project" value="TreeGrafter"/>
</dbReference>
<dbReference type="PROSITE" id="PS50887">
    <property type="entry name" value="GGDEF"/>
    <property type="match status" value="1"/>
</dbReference>
<dbReference type="GO" id="GO:0043709">
    <property type="term" value="P:cell adhesion involved in single-species biofilm formation"/>
    <property type="evidence" value="ECO:0007669"/>
    <property type="project" value="TreeGrafter"/>
</dbReference>
<dbReference type="PANTHER" id="PTHR45138">
    <property type="entry name" value="REGULATORY COMPONENTS OF SENSORY TRANSDUCTION SYSTEM"/>
    <property type="match status" value="1"/>
</dbReference>
<dbReference type="PANTHER" id="PTHR45138:SF9">
    <property type="entry name" value="DIGUANYLATE CYCLASE DGCM-RELATED"/>
    <property type="match status" value="1"/>
</dbReference>
<dbReference type="GO" id="GO:1902201">
    <property type="term" value="P:negative regulation of bacterial-type flagellum-dependent cell motility"/>
    <property type="evidence" value="ECO:0007669"/>
    <property type="project" value="TreeGrafter"/>
</dbReference>
<dbReference type="GO" id="GO:0052621">
    <property type="term" value="F:diguanylate cyclase activity"/>
    <property type="evidence" value="ECO:0007669"/>
    <property type="project" value="TreeGrafter"/>
</dbReference>
<proteinExistence type="predicted"/>
<reference evidence="2" key="1">
    <citation type="journal article" date="2015" name="Nature">
        <title>Complex archaea that bridge the gap between prokaryotes and eukaryotes.</title>
        <authorList>
            <person name="Spang A."/>
            <person name="Saw J.H."/>
            <person name="Jorgensen S.L."/>
            <person name="Zaremba-Niedzwiedzka K."/>
            <person name="Martijn J."/>
            <person name="Lind A.E."/>
            <person name="van Eijk R."/>
            <person name="Schleper C."/>
            <person name="Guy L."/>
            <person name="Ettema T.J."/>
        </authorList>
    </citation>
    <scope>NUCLEOTIDE SEQUENCE</scope>
</reference>
<dbReference type="InterPro" id="IPR050469">
    <property type="entry name" value="Diguanylate_Cyclase"/>
</dbReference>
<evidence type="ECO:0000259" key="1">
    <source>
        <dbReference type="PROSITE" id="PS50887"/>
    </source>
</evidence>
<sequence length="78" mass="8357">PNTPLDGAFNIAERIRSNVTRLKIPHKTSTVSNTVTLSDGIVSLIPSSQDNPSRLVTLADKALYEAKALGRNQSVQGL</sequence>
<dbReference type="NCBIfam" id="TIGR00254">
    <property type="entry name" value="GGDEF"/>
    <property type="match status" value="1"/>
</dbReference>
<dbReference type="Pfam" id="PF00990">
    <property type="entry name" value="GGDEF"/>
    <property type="match status" value="1"/>
</dbReference>
<evidence type="ECO:0000313" key="2">
    <source>
        <dbReference type="EMBL" id="KKK72166.1"/>
    </source>
</evidence>
<dbReference type="InterPro" id="IPR029787">
    <property type="entry name" value="Nucleotide_cyclase"/>
</dbReference>
<protein>
    <recommendedName>
        <fullName evidence="1">GGDEF domain-containing protein</fullName>
    </recommendedName>
</protein>
<dbReference type="SUPFAM" id="SSF55073">
    <property type="entry name" value="Nucleotide cyclase"/>
    <property type="match status" value="1"/>
</dbReference>
<accession>A0A0F9AJ04</accession>
<dbReference type="InterPro" id="IPR000160">
    <property type="entry name" value="GGDEF_dom"/>
</dbReference>
<dbReference type="Gene3D" id="3.30.70.270">
    <property type="match status" value="1"/>
</dbReference>
<dbReference type="AlphaFoldDB" id="A0A0F9AJ04"/>
<feature type="non-terminal residue" evidence="2">
    <location>
        <position position="1"/>
    </location>
</feature>